<organism evidence="1 2">
    <name type="scientific">Deinococcus malanensis</name>
    <dbReference type="NCBI Taxonomy" id="1706855"/>
    <lineage>
        <taxon>Bacteria</taxon>
        <taxon>Thermotogati</taxon>
        <taxon>Deinococcota</taxon>
        <taxon>Deinococci</taxon>
        <taxon>Deinococcales</taxon>
        <taxon>Deinococcaceae</taxon>
        <taxon>Deinococcus</taxon>
    </lineage>
</organism>
<name>A0ABQ2F3V9_9DEIO</name>
<dbReference type="EMBL" id="BMPP01000018">
    <property type="protein sequence ID" value="GGK38234.1"/>
    <property type="molecule type" value="Genomic_DNA"/>
</dbReference>
<reference evidence="2" key="1">
    <citation type="journal article" date="2019" name="Int. J. Syst. Evol. Microbiol.">
        <title>The Global Catalogue of Microorganisms (GCM) 10K type strain sequencing project: providing services to taxonomists for standard genome sequencing and annotation.</title>
        <authorList>
            <consortium name="The Broad Institute Genomics Platform"/>
            <consortium name="The Broad Institute Genome Sequencing Center for Infectious Disease"/>
            <person name="Wu L."/>
            <person name="Ma J."/>
        </authorList>
    </citation>
    <scope>NUCLEOTIDE SEQUENCE [LARGE SCALE GENOMIC DNA]</scope>
    <source>
        <strain evidence="2">JCM 30331</strain>
    </source>
</reference>
<evidence type="ECO:0000313" key="2">
    <source>
        <dbReference type="Proteomes" id="UP000647587"/>
    </source>
</evidence>
<proteinExistence type="predicted"/>
<accession>A0ABQ2F3V9</accession>
<comment type="caution">
    <text evidence="1">The sequence shown here is derived from an EMBL/GenBank/DDBJ whole genome shotgun (WGS) entry which is preliminary data.</text>
</comment>
<sequence length="72" mass="7985">MIELAATEKTPVMEERLSCDQIQPLANISEVHAPSGVVQTHAPARYRVGDLDAWAISLARASTLRFLRARVR</sequence>
<evidence type="ECO:0000313" key="1">
    <source>
        <dbReference type="EMBL" id="GGK38234.1"/>
    </source>
</evidence>
<protein>
    <submittedName>
        <fullName evidence="1">Uncharacterized protein</fullName>
    </submittedName>
</protein>
<dbReference type="Proteomes" id="UP000647587">
    <property type="component" value="Unassembled WGS sequence"/>
</dbReference>
<keyword evidence="2" id="KW-1185">Reference proteome</keyword>
<gene>
    <name evidence="1" type="ORF">GCM10008955_35130</name>
</gene>